<protein>
    <submittedName>
        <fullName evidence="4">Uncharacterized protein LOC115735399</fullName>
    </submittedName>
</protein>
<feature type="compositionally biased region" description="Pro residues" evidence="1">
    <location>
        <begin position="93"/>
        <end position="155"/>
    </location>
</feature>
<dbReference type="KEGG" id="rarg:115735399"/>
<dbReference type="GeneID" id="115735399"/>
<feature type="signal peptide" evidence="2">
    <location>
        <begin position="1"/>
        <end position="24"/>
    </location>
</feature>
<reference evidence="4" key="1">
    <citation type="submission" date="2025-08" db="UniProtKB">
        <authorList>
            <consortium name="RefSeq"/>
        </authorList>
    </citation>
    <scope>IDENTIFICATION</scope>
    <source>
        <tissue evidence="4">Leaf</tissue>
    </source>
</reference>
<keyword evidence="2" id="KW-0732">Signal</keyword>
<feature type="region of interest" description="Disordered" evidence="1">
    <location>
        <begin position="68"/>
        <end position="159"/>
    </location>
</feature>
<accession>A0A8B8NK94</accession>
<keyword evidence="3" id="KW-1185">Reference proteome</keyword>
<evidence type="ECO:0000256" key="2">
    <source>
        <dbReference type="SAM" id="SignalP"/>
    </source>
</evidence>
<sequence length="458" mass="49450">MAKAMASLGMSWIVLFLALAMTQADPGAKQVKCQDKDYPLCYHVKLYCPATCLRTCKVDCASCLPVCTSGDDTGDDTPPTPRGDNSGDTGDDTPPPPPVTHRSPPPPSTPVLVPPPPSSSPHTATPPPPTPPLPTTVSSPPPPSTTTPPPPPPPSSEVSGAKIVRCKNRNYPQCYVLEQSCPSACASTCEVDCVTCKPVCSCNYPGAVCQDPRFIGGDGITFYFHGKKNRDFCLVSDSNLHINARFIGRRNANVRRDFTWVQSLGILFGSHNLFLGALKTSAWDDAADRLSLYLDGAPIALPQREGASWHSKTTPRISFTRYRDTNAIEIEVEKNFKIKAMVVPITRKDSLIHNYGITDEDCFAHLDLSFKFYALSGDVSGVLGQTYARNYVSRAKMGVAMPVLGGEREFASSGLFTADCAASRFVGQLAPWNSTESFEYADLECAGGVEDRGVVCKR</sequence>
<gene>
    <name evidence="4" type="primary">LOC115735399</name>
</gene>
<dbReference type="PANTHER" id="PTHR31656">
    <property type="entry name" value="ROOT CAP DOMAIN-CONTAINING PROTEIN"/>
    <property type="match status" value="1"/>
</dbReference>
<feature type="chain" id="PRO_5034875111" evidence="2">
    <location>
        <begin position="25"/>
        <end position="458"/>
    </location>
</feature>
<dbReference type="AlphaFoldDB" id="A0A8B8NK94"/>
<organism evidence="3 4">
    <name type="scientific">Rhodamnia argentea</name>
    <dbReference type="NCBI Taxonomy" id="178133"/>
    <lineage>
        <taxon>Eukaryota</taxon>
        <taxon>Viridiplantae</taxon>
        <taxon>Streptophyta</taxon>
        <taxon>Embryophyta</taxon>
        <taxon>Tracheophyta</taxon>
        <taxon>Spermatophyta</taxon>
        <taxon>Magnoliopsida</taxon>
        <taxon>eudicotyledons</taxon>
        <taxon>Gunneridae</taxon>
        <taxon>Pentapetalae</taxon>
        <taxon>rosids</taxon>
        <taxon>malvids</taxon>
        <taxon>Myrtales</taxon>
        <taxon>Myrtaceae</taxon>
        <taxon>Myrtoideae</taxon>
        <taxon>Myrteae</taxon>
        <taxon>Australasian group</taxon>
        <taxon>Rhodamnia</taxon>
    </lineage>
</organism>
<evidence type="ECO:0000313" key="4">
    <source>
        <dbReference type="RefSeq" id="XP_030522478.1"/>
    </source>
</evidence>
<proteinExistence type="predicted"/>
<dbReference type="Pfam" id="PF06830">
    <property type="entry name" value="Root_cap"/>
    <property type="match status" value="1"/>
</dbReference>
<name>A0A8B8NK94_9MYRT</name>
<dbReference type="RefSeq" id="XP_030522478.1">
    <property type="nucleotide sequence ID" value="XM_030666618.2"/>
</dbReference>
<evidence type="ECO:0000256" key="1">
    <source>
        <dbReference type="SAM" id="MobiDB-lite"/>
    </source>
</evidence>
<dbReference type="OrthoDB" id="2012132at2759"/>
<dbReference type="Proteomes" id="UP000827889">
    <property type="component" value="Chromosome 8"/>
</dbReference>
<evidence type="ECO:0000313" key="3">
    <source>
        <dbReference type="Proteomes" id="UP000827889"/>
    </source>
</evidence>
<dbReference type="InterPro" id="IPR009646">
    <property type="entry name" value="Root_cap"/>
</dbReference>